<evidence type="ECO:0000313" key="2">
    <source>
        <dbReference type="Proteomes" id="UP001186974"/>
    </source>
</evidence>
<sequence>LQEQILRDELRDVVQIGVPPAQLGIAPPHLRADAILREIERDMLGFGNEAGAEPVDLPFDMDPLDGGHNDDALPPFDNDEEFRMAALFNGVERARFAADWHAPHLEDIAAERWRPFDDANWRWLHDVDEGQDNDADWQRLLQALPIPGRNLPPVPVDQGAVPMQLPVNEAAVGRARPEEAEVFVNPYDAVPRWPGVNRLAGDDADAGGGR</sequence>
<feature type="non-terminal residue" evidence="1">
    <location>
        <position position="1"/>
    </location>
</feature>
<keyword evidence="2" id="KW-1185">Reference proteome</keyword>
<dbReference type="EMBL" id="JAWDJW010004889">
    <property type="protein sequence ID" value="KAK3071030.1"/>
    <property type="molecule type" value="Genomic_DNA"/>
</dbReference>
<gene>
    <name evidence="1" type="ORF">LTS18_014947</name>
</gene>
<proteinExistence type="predicted"/>
<feature type="non-terminal residue" evidence="1">
    <location>
        <position position="210"/>
    </location>
</feature>
<comment type="caution">
    <text evidence="1">The sequence shown here is derived from an EMBL/GenBank/DDBJ whole genome shotgun (WGS) entry which is preliminary data.</text>
</comment>
<reference evidence="1" key="1">
    <citation type="submission" date="2024-09" db="EMBL/GenBank/DDBJ databases">
        <title>Black Yeasts Isolated from many extreme environments.</title>
        <authorList>
            <person name="Coleine C."/>
            <person name="Stajich J.E."/>
            <person name="Selbmann L."/>
        </authorList>
    </citation>
    <scope>NUCLEOTIDE SEQUENCE</scope>
    <source>
        <strain evidence="1">CCFEE 5737</strain>
    </source>
</reference>
<accession>A0ACC3DGG8</accession>
<organism evidence="1 2">
    <name type="scientific">Coniosporium uncinatum</name>
    <dbReference type="NCBI Taxonomy" id="93489"/>
    <lineage>
        <taxon>Eukaryota</taxon>
        <taxon>Fungi</taxon>
        <taxon>Dikarya</taxon>
        <taxon>Ascomycota</taxon>
        <taxon>Pezizomycotina</taxon>
        <taxon>Dothideomycetes</taxon>
        <taxon>Dothideomycetes incertae sedis</taxon>
        <taxon>Coniosporium</taxon>
    </lineage>
</organism>
<dbReference type="Proteomes" id="UP001186974">
    <property type="component" value="Unassembled WGS sequence"/>
</dbReference>
<evidence type="ECO:0000313" key="1">
    <source>
        <dbReference type="EMBL" id="KAK3071030.1"/>
    </source>
</evidence>
<name>A0ACC3DGG8_9PEZI</name>
<protein>
    <submittedName>
        <fullName evidence="1">Uncharacterized protein</fullName>
    </submittedName>
</protein>